<keyword evidence="1" id="KW-1133">Transmembrane helix</keyword>
<organism evidence="2">
    <name type="scientific">Desulfatirhabdium butyrativorans</name>
    <dbReference type="NCBI Taxonomy" id="340467"/>
    <lineage>
        <taxon>Bacteria</taxon>
        <taxon>Pseudomonadati</taxon>
        <taxon>Thermodesulfobacteriota</taxon>
        <taxon>Desulfobacteria</taxon>
        <taxon>Desulfobacterales</taxon>
        <taxon>Desulfatirhabdiaceae</taxon>
        <taxon>Desulfatirhabdium</taxon>
    </lineage>
</organism>
<reference evidence="2" key="1">
    <citation type="journal article" date="2020" name="mSystems">
        <title>Genome- and Community-Level Interaction Insights into Carbon Utilization and Element Cycling Functions of Hydrothermarchaeota in Hydrothermal Sediment.</title>
        <authorList>
            <person name="Zhou Z."/>
            <person name="Liu Y."/>
            <person name="Xu W."/>
            <person name="Pan J."/>
            <person name="Luo Z.H."/>
            <person name="Li M."/>
        </authorList>
    </citation>
    <scope>NUCLEOTIDE SEQUENCE [LARGE SCALE GENOMIC DNA]</scope>
    <source>
        <strain evidence="2">SpSt-477</strain>
    </source>
</reference>
<sequence length="84" mass="9885">MLSLGEAPLAFRIGTGFLVLWFLITGWLFFRKQIQTGFLFLVGSIQLWFSYKHGFIRQDFPHWIMYFEKISALFGITSLFVLTK</sequence>
<proteinExistence type="predicted"/>
<evidence type="ECO:0000256" key="1">
    <source>
        <dbReference type="SAM" id="Phobius"/>
    </source>
</evidence>
<gene>
    <name evidence="2" type="ORF">ENS29_04835</name>
</gene>
<protein>
    <submittedName>
        <fullName evidence="2">Uncharacterized protein</fullName>
    </submittedName>
</protein>
<feature type="transmembrane region" description="Helical" evidence="1">
    <location>
        <begin position="34"/>
        <end position="51"/>
    </location>
</feature>
<comment type="caution">
    <text evidence="2">The sequence shown here is derived from an EMBL/GenBank/DDBJ whole genome shotgun (WGS) entry which is preliminary data.</text>
</comment>
<dbReference type="EMBL" id="DSUH01000108">
    <property type="protein sequence ID" value="HGU32164.1"/>
    <property type="molecule type" value="Genomic_DNA"/>
</dbReference>
<dbReference type="AlphaFoldDB" id="A0A7C4MP45"/>
<feature type="transmembrane region" description="Helical" evidence="1">
    <location>
        <begin position="63"/>
        <end position="82"/>
    </location>
</feature>
<keyword evidence="1" id="KW-0472">Membrane</keyword>
<name>A0A7C4MP45_9BACT</name>
<feature type="transmembrane region" description="Helical" evidence="1">
    <location>
        <begin position="9"/>
        <end position="28"/>
    </location>
</feature>
<accession>A0A7C4MP45</accession>
<evidence type="ECO:0000313" key="2">
    <source>
        <dbReference type="EMBL" id="HGU32164.1"/>
    </source>
</evidence>
<keyword evidence="1" id="KW-0812">Transmembrane</keyword>